<dbReference type="InterPro" id="IPR029149">
    <property type="entry name" value="Creatin/AminoP/Spt16_N"/>
</dbReference>
<dbReference type="SUPFAM" id="SSF53092">
    <property type="entry name" value="Creatinase/prolidase N-terminal domain"/>
    <property type="match status" value="1"/>
</dbReference>
<evidence type="ECO:0000256" key="8">
    <source>
        <dbReference type="SAM" id="MobiDB-lite"/>
    </source>
</evidence>
<feature type="region of interest" description="Disordered" evidence="8">
    <location>
        <begin position="479"/>
        <end position="502"/>
    </location>
</feature>
<dbReference type="SMART" id="SM01011">
    <property type="entry name" value="AMP_N"/>
    <property type="match status" value="1"/>
</dbReference>
<evidence type="ECO:0000313" key="10">
    <source>
        <dbReference type="EMBL" id="GAA0438545.1"/>
    </source>
</evidence>
<dbReference type="PANTHER" id="PTHR43226">
    <property type="entry name" value="XAA-PRO AMINOPEPTIDASE 3"/>
    <property type="match status" value="1"/>
</dbReference>
<feature type="compositionally biased region" description="Basic and acidic residues" evidence="8">
    <location>
        <begin position="481"/>
        <end position="493"/>
    </location>
</feature>
<keyword evidence="10" id="KW-0645">Protease</keyword>
<evidence type="ECO:0000256" key="3">
    <source>
        <dbReference type="ARBA" id="ARBA00008766"/>
    </source>
</evidence>
<name>A0ABN0Z8W1_9ACTN</name>
<dbReference type="Proteomes" id="UP001500879">
    <property type="component" value="Unassembled WGS sequence"/>
</dbReference>
<proteinExistence type="inferred from homology"/>
<dbReference type="InterPro" id="IPR036005">
    <property type="entry name" value="Creatinase/aminopeptidase-like"/>
</dbReference>
<comment type="cofactor">
    <cofactor evidence="2">
        <name>Mn(2+)</name>
        <dbReference type="ChEBI" id="CHEBI:29035"/>
    </cofactor>
</comment>
<keyword evidence="5" id="KW-0479">Metal-binding</keyword>
<comment type="catalytic activity">
    <reaction evidence="1">
        <text>Release of any N-terminal amino acid, including proline, that is linked to proline, even from a dipeptide or tripeptide.</text>
        <dbReference type="EC" id="3.4.11.9"/>
    </reaction>
</comment>
<keyword evidence="6" id="KW-0378">Hydrolase</keyword>
<dbReference type="InterPro" id="IPR052433">
    <property type="entry name" value="X-Pro_dipept-like"/>
</dbReference>
<dbReference type="Pfam" id="PF05195">
    <property type="entry name" value="AMP_N"/>
    <property type="match status" value="1"/>
</dbReference>
<comment type="caution">
    <text evidence="10">The sequence shown here is derived from an EMBL/GenBank/DDBJ whole genome shotgun (WGS) entry which is preliminary data.</text>
</comment>
<dbReference type="GO" id="GO:0004177">
    <property type="term" value="F:aminopeptidase activity"/>
    <property type="evidence" value="ECO:0007669"/>
    <property type="project" value="UniProtKB-KW"/>
</dbReference>
<evidence type="ECO:0000256" key="5">
    <source>
        <dbReference type="ARBA" id="ARBA00022723"/>
    </source>
</evidence>
<protein>
    <recommendedName>
        <fullName evidence="4">Xaa-Pro aminopeptidase</fullName>
        <ecNumber evidence="4">3.4.11.9</ecNumber>
    </recommendedName>
</protein>
<keyword evidence="7" id="KW-0464">Manganese</keyword>
<dbReference type="EC" id="3.4.11.9" evidence="4"/>
<evidence type="ECO:0000259" key="9">
    <source>
        <dbReference type="SMART" id="SM01011"/>
    </source>
</evidence>
<dbReference type="InterPro" id="IPR007865">
    <property type="entry name" value="Aminopep_P_N"/>
</dbReference>
<keyword evidence="11" id="KW-1185">Reference proteome</keyword>
<dbReference type="CDD" id="cd01087">
    <property type="entry name" value="Prolidase"/>
    <property type="match status" value="1"/>
</dbReference>
<dbReference type="Gene3D" id="3.90.230.10">
    <property type="entry name" value="Creatinase/methionine aminopeptidase superfamily"/>
    <property type="match status" value="1"/>
</dbReference>
<evidence type="ECO:0000256" key="1">
    <source>
        <dbReference type="ARBA" id="ARBA00001424"/>
    </source>
</evidence>
<dbReference type="Gene3D" id="3.40.350.10">
    <property type="entry name" value="Creatinase/prolidase N-terminal domain"/>
    <property type="match status" value="1"/>
</dbReference>
<organism evidence="10 11">
    <name type="scientific">Streptomyces luteireticuli</name>
    <dbReference type="NCBI Taxonomy" id="173858"/>
    <lineage>
        <taxon>Bacteria</taxon>
        <taxon>Bacillati</taxon>
        <taxon>Actinomycetota</taxon>
        <taxon>Actinomycetes</taxon>
        <taxon>Kitasatosporales</taxon>
        <taxon>Streptomycetaceae</taxon>
        <taxon>Streptomyces</taxon>
    </lineage>
</organism>
<evidence type="ECO:0000256" key="2">
    <source>
        <dbReference type="ARBA" id="ARBA00001936"/>
    </source>
</evidence>
<evidence type="ECO:0000313" key="11">
    <source>
        <dbReference type="Proteomes" id="UP001500879"/>
    </source>
</evidence>
<evidence type="ECO:0000256" key="4">
    <source>
        <dbReference type="ARBA" id="ARBA00012574"/>
    </source>
</evidence>
<reference evidence="10 11" key="1">
    <citation type="journal article" date="2019" name="Int. J. Syst. Evol. Microbiol.">
        <title>The Global Catalogue of Microorganisms (GCM) 10K type strain sequencing project: providing services to taxonomists for standard genome sequencing and annotation.</title>
        <authorList>
            <consortium name="The Broad Institute Genomics Platform"/>
            <consortium name="The Broad Institute Genome Sequencing Center for Infectious Disease"/>
            <person name="Wu L."/>
            <person name="Ma J."/>
        </authorList>
    </citation>
    <scope>NUCLEOTIDE SEQUENCE [LARGE SCALE GENOMIC DNA]</scope>
    <source>
        <strain evidence="10 11">JCM 4788</strain>
    </source>
</reference>
<sequence>MANIGQEERSGGHDRALPQRFLDLMTTGWRTEEADLTPVPQVKHLARRRDLLSAAFPGDTLVIPTGTIHSRTFGSPYPFRAGSDFLWLTGDQEPDSVLVMNPTTGGHDAVLYTRPRSNAESGAQYLDRMDGEIWVGRRNSPEEKTTILAIDTRPLHELPAVLSAVASSDRLRVLRGYDGGLDRGMLPVTPENIGRDAMLASVLSELRMEKDEWELAQIQDAVDATVRGFEDVARRLRPDASTSERYVEGVFSWRARVDGNALGYSSVVAGGPRSTILHWARNDGSVKPGQILLMDMGVENNNCYTADVTRVLPVSGTFSPAQRDVYDIVYASRNAGLAALAPGAAFAEIHDICMRVLAEGLSSLGLLKGSVEEAMDPSSLAYRRWSLHGFGHMLGLDVHDCGHARPEAYGSGVLRENHVLTMEPGLYLQPHDELVPEELRGIGVRIEDDVLVTTHGHRLLTEALPTESHEVEAWLAAQREAGPREPGIDDIRPAVHRGPTGK</sequence>
<dbReference type="EMBL" id="BAAABX010000091">
    <property type="protein sequence ID" value="GAA0438545.1"/>
    <property type="molecule type" value="Genomic_DNA"/>
</dbReference>
<evidence type="ECO:0000256" key="6">
    <source>
        <dbReference type="ARBA" id="ARBA00022801"/>
    </source>
</evidence>
<accession>A0ABN0Z8W1</accession>
<dbReference type="SUPFAM" id="SSF55920">
    <property type="entry name" value="Creatinase/aminopeptidase"/>
    <property type="match status" value="1"/>
</dbReference>
<keyword evidence="10" id="KW-0031">Aminopeptidase</keyword>
<evidence type="ECO:0000256" key="7">
    <source>
        <dbReference type="ARBA" id="ARBA00023211"/>
    </source>
</evidence>
<dbReference type="PANTHER" id="PTHR43226:SF4">
    <property type="entry name" value="XAA-PRO AMINOPEPTIDASE 3"/>
    <property type="match status" value="1"/>
</dbReference>
<dbReference type="InterPro" id="IPR000994">
    <property type="entry name" value="Pept_M24"/>
</dbReference>
<feature type="domain" description="Aminopeptidase P N-terminal" evidence="9">
    <location>
        <begin position="39"/>
        <end position="182"/>
    </location>
</feature>
<dbReference type="Pfam" id="PF00557">
    <property type="entry name" value="Peptidase_M24"/>
    <property type="match status" value="1"/>
</dbReference>
<gene>
    <name evidence="10" type="ORF">GCM10010357_69970</name>
</gene>
<comment type="similarity">
    <text evidence="3">Belongs to the peptidase M24B family.</text>
</comment>
<dbReference type="RefSeq" id="WP_344033036.1">
    <property type="nucleotide sequence ID" value="NZ_BAAABX010000091.1"/>
</dbReference>